<dbReference type="Proteomes" id="UP001066276">
    <property type="component" value="Chromosome 1_2"/>
</dbReference>
<comment type="caution">
    <text evidence="2">The sequence shown here is derived from an EMBL/GenBank/DDBJ whole genome shotgun (WGS) entry which is preliminary data.</text>
</comment>
<sequence length="138" mass="14722">MGEDEGAMAAKAVGGGGLSIKDQGACALPSALFPVTMGALQPQYLCLWLFRWWITPLRSSGLSLLQSRYGPTYVPPRVSALGPGSPVEKGGSRGEGRGQRAGDSLRPSPRIRISGLRPRPGPLRPWRSQSFLVAGRRP</sequence>
<name>A0AAV7W728_PLEWA</name>
<evidence type="ECO:0000256" key="1">
    <source>
        <dbReference type="SAM" id="MobiDB-lite"/>
    </source>
</evidence>
<feature type="compositionally biased region" description="Basic and acidic residues" evidence="1">
    <location>
        <begin position="90"/>
        <end position="100"/>
    </location>
</feature>
<evidence type="ECO:0000313" key="2">
    <source>
        <dbReference type="EMBL" id="KAJ1209203.1"/>
    </source>
</evidence>
<organism evidence="2 3">
    <name type="scientific">Pleurodeles waltl</name>
    <name type="common">Iberian ribbed newt</name>
    <dbReference type="NCBI Taxonomy" id="8319"/>
    <lineage>
        <taxon>Eukaryota</taxon>
        <taxon>Metazoa</taxon>
        <taxon>Chordata</taxon>
        <taxon>Craniata</taxon>
        <taxon>Vertebrata</taxon>
        <taxon>Euteleostomi</taxon>
        <taxon>Amphibia</taxon>
        <taxon>Batrachia</taxon>
        <taxon>Caudata</taxon>
        <taxon>Salamandroidea</taxon>
        <taxon>Salamandridae</taxon>
        <taxon>Pleurodelinae</taxon>
        <taxon>Pleurodeles</taxon>
    </lineage>
</organism>
<dbReference type="EMBL" id="JANPWB010000002">
    <property type="protein sequence ID" value="KAJ1209203.1"/>
    <property type="molecule type" value="Genomic_DNA"/>
</dbReference>
<feature type="compositionally biased region" description="Low complexity" evidence="1">
    <location>
        <begin position="106"/>
        <end position="118"/>
    </location>
</feature>
<protein>
    <submittedName>
        <fullName evidence="2">Uncharacterized protein</fullName>
    </submittedName>
</protein>
<gene>
    <name evidence="2" type="ORF">NDU88_004581</name>
</gene>
<evidence type="ECO:0000313" key="3">
    <source>
        <dbReference type="Proteomes" id="UP001066276"/>
    </source>
</evidence>
<dbReference type="AlphaFoldDB" id="A0AAV7W728"/>
<feature type="region of interest" description="Disordered" evidence="1">
    <location>
        <begin position="74"/>
        <end position="138"/>
    </location>
</feature>
<accession>A0AAV7W728</accession>
<reference evidence="2" key="1">
    <citation type="journal article" date="2022" name="bioRxiv">
        <title>Sequencing and chromosome-scale assembly of the giantPleurodeles waltlgenome.</title>
        <authorList>
            <person name="Brown T."/>
            <person name="Elewa A."/>
            <person name="Iarovenko S."/>
            <person name="Subramanian E."/>
            <person name="Araus A.J."/>
            <person name="Petzold A."/>
            <person name="Susuki M."/>
            <person name="Suzuki K.-i.T."/>
            <person name="Hayashi T."/>
            <person name="Toyoda A."/>
            <person name="Oliveira C."/>
            <person name="Osipova E."/>
            <person name="Leigh N.D."/>
            <person name="Simon A."/>
            <person name="Yun M.H."/>
        </authorList>
    </citation>
    <scope>NUCLEOTIDE SEQUENCE</scope>
    <source>
        <strain evidence="2">20211129_DDA</strain>
        <tissue evidence="2">Liver</tissue>
    </source>
</reference>
<proteinExistence type="predicted"/>
<keyword evidence="3" id="KW-1185">Reference proteome</keyword>